<protein>
    <submittedName>
        <fullName evidence="1">Uncharacterized protein</fullName>
    </submittedName>
</protein>
<proteinExistence type="predicted"/>
<evidence type="ECO:0000313" key="1">
    <source>
        <dbReference type="EMBL" id="CRY96677.1"/>
    </source>
</evidence>
<dbReference type="EMBL" id="LN853781">
    <property type="protein sequence ID" value="CRY96677.1"/>
    <property type="molecule type" value="Genomic_DNA"/>
</dbReference>
<sequence>MPMFTNLPTDVIVNQLHFEAAPEDIEEVGDEIWTNLKTFYTAIYGSANTARANYIDWTLMVVKVFKLSDPTPRIPWISPSFGFTAGTAVTTIPTEVACVLSFHAAPQSGVRYQRLYNRIYLGAIVPSMMTASAVDDFPRFSTAFCTQVGNAARTLLEAGELGGALWRQVSNASGTQIAREVVGGWVDNGPDTQRRRSVLASMRNNWVPIP</sequence>
<dbReference type="AlphaFoldDB" id="A0A0H5QLP6"/>
<reference evidence="1" key="2">
    <citation type="submission" date="2015-07" db="EMBL/GenBank/DDBJ databases">
        <title>Plasmids, circular viruses and viroids from rat gut.</title>
        <authorList>
            <person name="Jorgensen T.J."/>
            <person name="Hansen M.A."/>
            <person name="Xu Z."/>
            <person name="Tabak M.A."/>
            <person name="Sorensen S.J."/>
            <person name="Hansen L.H."/>
        </authorList>
    </citation>
    <scope>NUCLEOTIDE SEQUENCE</scope>
    <source>
        <strain evidence="1">RGFK1208</strain>
    </source>
</reference>
<accession>A0A0H5QLP6</accession>
<organism evidence="1">
    <name type="scientific">uncultured prokaryote</name>
    <dbReference type="NCBI Taxonomy" id="198431"/>
    <lineage>
        <taxon>unclassified sequences</taxon>
        <taxon>environmental samples</taxon>
    </lineage>
</organism>
<name>A0A0H5QLP6_9ZZZZ</name>
<reference evidence="1" key="1">
    <citation type="submission" date="2015-06" db="EMBL/GenBank/DDBJ databases">
        <authorList>
            <person name="Joergensen T."/>
        </authorList>
    </citation>
    <scope>NUCLEOTIDE SEQUENCE</scope>
    <source>
        <strain evidence="1">RGFK1208</strain>
    </source>
</reference>